<dbReference type="STRING" id="1617427.UZ20_WS6002000087"/>
<proteinExistence type="predicted"/>
<evidence type="ECO:0000256" key="1">
    <source>
        <dbReference type="SAM" id="Phobius"/>
    </source>
</evidence>
<gene>
    <name evidence="2" type="ORF">UZ20_WS6002000087</name>
</gene>
<organism evidence="2 3">
    <name type="scientific">candidate division WS6 bacterium OLB21</name>
    <dbReference type="NCBI Taxonomy" id="1617427"/>
    <lineage>
        <taxon>Bacteria</taxon>
        <taxon>Candidatus Dojkabacteria</taxon>
    </lineage>
</organism>
<feature type="transmembrane region" description="Helical" evidence="1">
    <location>
        <begin position="187"/>
        <end position="207"/>
    </location>
</feature>
<evidence type="ECO:0000313" key="2">
    <source>
        <dbReference type="EMBL" id="KXK10006.1"/>
    </source>
</evidence>
<feature type="transmembrane region" description="Helical" evidence="1">
    <location>
        <begin position="99"/>
        <end position="121"/>
    </location>
</feature>
<feature type="transmembrane region" description="Helical" evidence="1">
    <location>
        <begin position="128"/>
        <end position="152"/>
    </location>
</feature>
<keyword evidence="1" id="KW-0812">Transmembrane</keyword>
<keyword evidence="1" id="KW-0472">Membrane</keyword>
<evidence type="ECO:0000313" key="3">
    <source>
        <dbReference type="Proteomes" id="UP000070449"/>
    </source>
</evidence>
<sequence>MLEACTVTQEKIIIEDFSNREQLLIPSCLPSDQKLREDILNAIEQKAVTTLDNENLLATILDESGLGDLNENTPIALLIRDESQLAQIRDSLDLTRAIFSFRVIIPLLLILASVFFTIIALSQKDFNLRVLVATLSSISFFTALLLTLAALIPRLIAEDVVSQLISEPYGVSILATHFIKGLLEPPLYIGITMLLFTILLRIALLFINANIKSDK</sequence>
<accession>A0A136KKN8</accession>
<dbReference type="EMBL" id="JYPD01000010">
    <property type="protein sequence ID" value="KXK10006.1"/>
    <property type="molecule type" value="Genomic_DNA"/>
</dbReference>
<name>A0A136KKN8_9BACT</name>
<reference evidence="2 3" key="1">
    <citation type="submission" date="2015-02" db="EMBL/GenBank/DDBJ databases">
        <title>Improved understanding of the partial-nitritation anammox process through 23 genomes representing the majority of the microbial community.</title>
        <authorList>
            <person name="Speth D.R."/>
            <person name="In T Zandt M."/>
            <person name="Guerrero Cruz S."/>
            <person name="Jetten M.S."/>
            <person name="Dutilh B.E."/>
        </authorList>
    </citation>
    <scope>NUCLEOTIDE SEQUENCE [LARGE SCALE GENOMIC DNA]</scope>
    <source>
        <strain evidence="2">OLB21</strain>
    </source>
</reference>
<keyword evidence="1" id="KW-1133">Transmembrane helix</keyword>
<comment type="caution">
    <text evidence="2">The sequence shown here is derived from an EMBL/GenBank/DDBJ whole genome shotgun (WGS) entry which is preliminary data.</text>
</comment>
<dbReference type="Proteomes" id="UP000070449">
    <property type="component" value="Unassembled WGS sequence"/>
</dbReference>
<protein>
    <submittedName>
        <fullName evidence="2">Uncharacterized protein</fullName>
    </submittedName>
</protein>
<dbReference type="AlphaFoldDB" id="A0A136KKN8"/>